<dbReference type="GO" id="GO:0005789">
    <property type="term" value="C:endoplasmic reticulum membrane"/>
    <property type="evidence" value="ECO:0007669"/>
    <property type="project" value="UniProtKB-SubCell"/>
</dbReference>
<keyword evidence="5 6" id="KW-0472">Membrane</keyword>
<feature type="transmembrane region" description="Helical" evidence="6">
    <location>
        <begin position="200"/>
        <end position="218"/>
    </location>
</feature>
<keyword evidence="2 6" id="KW-0812">Transmembrane</keyword>
<dbReference type="PROSITE" id="PS50845">
    <property type="entry name" value="RETICULON"/>
    <property type="match status" value="1"/>
</dbReference>
<evidence type="ECO:0000256" key="3">
    <source>
        <dbReference type="ARBA" id="ARBA00022824"/>
    </source>
</evidence>
<evidence type="ECO:0000256" key="2">
    <source>
        <dbReference type="ARBA" id="ARBA00022692"/>
    </source>
</evidence>
<feature type="transmembrane region" description="Helical" evidence="6">
    <location>
        <begin position="86"/>
        <end position="104"/>
    </location>
</feature>
<reference evidence="9" key="2">
    <citation type="submission" date="2023-05" db="EMBL/GenBank/DDBJ databases">
        <authorList>
            <consortium name="Lawrence Berkeley National Laboratory"/>
            <person name="Steindorff A."/>
            <person name="Hensen N."/>
            <person name="Bonometti L."/>
            <person name="Westerberg I."/>
            <person name="Brannstrom I.O."/>
            <person name="Guillou S."/>
            <person name="Cros-Aarteil S."/>
            <person name="Calhoun S."/>
            <person name="Haridas S."/>
            <person name="Kuo A."/>
            <person name="Mondo S."/>
            <person name="Pangilinan J."/>
            <person name="Riley R."/>
            <person name="Labutti K."/>
            <person name="Andreopoulos B."/>
            <person name="Lipzen A."/>
            <person name="Chen C."/>
            <person name="Yanf M."/>
            <person name="Daum C."/>
            <person name="Ng V."/>
            <person name="Clum A."/>
            <person name="Ohm R."/>
            <person name="Martin F."/>
            <person name="Silar P."/>
            <person name="Natvig D."/>
            <person name="Lalanne C."/>
            <person name="Gautier V."/>
            <person name="Ament-Velasquez S.L."/>
            <person name="Kruys A."/>
            <person name="Hutchinson M.I."/>
            <person name="Powell A.J."/>
            <person name="Barry K."/>
            <person name="Miller A.N."/>
            <person name="Grigoriev I.V."/>
            <person name="Debuchy R."/>
            <person name="Gladieux P."/>
            <person name="Thoren M.H."/>
            <person name="Johannesson H."/>
        </authorList>
    </citation>
    <scope>NUCLEOTIDE SEQUENCE</scope>
    <source>
        <strain evidence="9">CBS 990.96</strain>
    </source>
</reference>
<dbReference type="AlphaFoldDB" id="A0AAN7GXT9"/>
<evidence type="ECO:0000256" key="7">
    <source>
        <dbReference type="SAM" id="MobiDB-lite"/>
    </source>
</evidence>
<keyword evidence="3 6" id="KW-0256">Endoplasmic reticulum</keyword>
<keyword evidence="10" id="KW-1185">Reference proteome</keyword>
<proteinExistence type="predicted"/>
<evidence type="ECO:0000256" key="5">
    <source>
        <dbReference type="ARBA" id="ARBA00023136"/>
    </source>
</evidence>
<dbReference type="Pfam" id="PF02453">
    <property type="entry name" value="Reticulon"/>
    <property type="match status" value="1"/>
</dbReference>
<evidence type="ECO:0000256" key="1">
    <source>
        <dbReference type="ARBA" id="ARBA00004477"/>
    </source>
</evidence>
<comment type="caution">
    <text evidence="9">The sequence shown here is derived from an EMBL/GenBank/DDBJ whole genome shotgun (WGS) entry which is preliminary data.</text>
</comment>
<comment type="subcellular location">
    <subcellularLocation>
        <location evidence="1 6">Endoplasmic reticulum membrane</location>
        <topology evidence="1 6">Multi-pass membrane protein</topology>
    </subcellularLocation>
</comment>
<sequence>MADVATNGGATVDALKNNAAAAYNNITNGPVAQSVKDESAKTTAEFSNLANARKTPSYKAATGQPLTHFHSLFAELLSWKNPRATGIAYAAIVSFIFAVRYLDLARYALKLTWITLGVTIAAEVAGKVALNKGLTTQFRPRQYYTVPKETLAAFMGDVTEFINFFVIESQRVLFAENVWASVAAALAAFISYYLVKIVPYWGLALIATTVVFFAPLIYTANKELIDGQLEHASEIINDQTHQIRNLVAKNTEQATQVTKEYLGDYTAKAQSLIKEATGAVNGKATNGHKSTVKESDFPTAPKQDFPKPVDILPTKLEEEPLIVA</sequence>
<evidence type="ECO:0000313" key="10">
    <source>
        <dbReference type="Proteomes" id="UP001301958"/>
    </source>
</evidence>
<protein>
    <recommendedName>
        <fullName evidence="6">Reticulon-like protein</fullName>
    </recommendedName>
</protein>
<feature type="transmembrane region" description="Helical" evidence="6">
    <location>
        <begin position="174"/>
        <end position="194"/>
    </location>
</feature>
<accession>A0AAN7GXT9</accession>
<dbReference type="Proteomes" id="UP001301958">
    <property type="component" value="Unassembled WGS sequence"/>
</dbReference>
<gene>
    <name evidence="9" type="ORF">QBC38DRAFT_365670</name>
</gene>
<organism evidence="9 10">
    <name type="scientific">Podospora fimiseda</name>
    <dbReference type="NCBI Taxonomy" id="252190"/>
    <lineage>
        <taxon>Eukaryota</taxon>
        <taxon>Fungi</taxon>
        <taxon>Dikarya</taxon>
        <taxon>Ascomycota</taxon>
        <taxon>Pezizomycotina</taxon>
        <taxon>Sordariomycetes</taxon>
        <taxon>Sordariomycetidae</taxon>
        <taxon>Sordariales</taxon>
        <taxon>Podosporaceae</taxon>
        <taxon>Podospora</taxon>
    </lineage>
</organism>
<feature type="domain" description="Reticulon" evidence="8">
    <location>
        <begin position="73"/>
        <end position="270"/>
    </location>
</feature>
<evidence type="ECO:0000256" key="4">
    <source>
        <dbReference type="ARBA" id="ARBA00022989"/>
    </source>
</evidence>
<reference evidence="9" key="1">
    <citation type="journal article" date="2023" name="Mol. Phylogenet. Evol.">
        <title>Genome-scale phylogeny and comparative genomics of the fungal order Sordariales.</title>
        <authorList>
            <person name="Hensen N."/>
            <person name="Bonometti L."/>
            <person name="Westerberg I."/>
            <person name="Brannstrom I.O."/>
            <person name="Guillou S."/>
            <person name="Cros-Aarteil S."/>
            <person name="Calhoun S."/>
            <person name="Haridas S."/>
            <person name="Kuo A."/>
            <person name="Mondo S."/>
            <person name="Pangilinan J."/>
            <person name="Riley R."/>
            <person name="LaButti K."/>
            <person name="Andreopoulos B."/>
            <person name="Lipzen A."/>
            <person name="Chen C."/>
            <person name="Yan M."/>
            <person name="Daum C."/>
            <person name="Ng V."/>
            <person name="Clum A."/>
            <person name="Steindorff A."/>
            <person name="Ohm R.A."/>
            <person name="Martin F."/>
            <person name="Silar P."/>
            <person name="Natvig D.O."/>
            <person name="Lalanne C."/>
            <person name="Gautier V."/>
            <person name="Ament-Velasquez S.L."/>
            <person name="Kruys A."/>
            <person name="Hutchinson M.I."/>
            <person name="Powell A.J."/>
            <person name="Barry K."/>
            <person name="Miller A.N."/>
            <person name="Grigoriev I.V."/>
            <person name="Debuchy R."/>
            <person name="Gladieux P."/>
            <person name="Hiltunen Thoren M."/>
            <person name="Johannesson H."/>
        </authorList>
    </citation>
    <scope>NUCLEOTIDE SEQUENCE</scope>
    <source>
        <strain evidence="9">CBS 990.96</strain>
    </source>
</reference>
<name>A0AAN7GXT9_9PEZI</name>
<feature type="region of interest" description="Disordered" evidence="7">
    <location>
        <begin position="283"/>
        <end position="309"/>
    </location>
</feature>
<evidence type="ECO:0000313" key="9">
    <source>
        <dbReference type="EMBL" id="KAK4226802.1"/>
    </source>
</evidence>
<dbReference type="InterPro" id="IPR003388">
    <property type="entry name" value="Reticulon"/>
</dbReference>
<evidence type="ECO:0000256" key="6">
    <source>
        <dbReference type="RuleBase" id="RU363132"/>
    </source>
</evidence>
<keyword evidence="4 6" id="KW-1133">Transmembrane helix</keyword>
<dbReference type="EMBL" id="MU865342">
    <property type="protein sequence ID" value="KAK4226802.1"/>
    <property type="molecule type" value="Genomic_DNA"/>
</dbReference>
<evidence type="ECO:0000259" key="8">
    <source>
        <dbReference type="PROSITE" id="PS50845"/>
    </source>
</evidence>